<dbReference type="GO" id="GO:0006508">
    <property type="term" value="P:proteolysis"/>
    <property type="evidence" value="ECO:0007669"/>
    <property type="project" value="UniProtKB-KW"/>
</dbReference>
<dbReference type="InterPro" id="IPR002398">
    <property type="entry name" value="Pept_C14"/>
</dbReference>
<dbReference type="SMART" id="SM00115">
    <property type="entry name" value="CASc"/>
    <property type="match status" value="1"/>
</dbReference>
<dbReference type="Pfam" id="PF00656">
    <property type="entry name" value="Peptidase_C14"/>
    <property type="match status" value="1"/>
</dbReference>
<evidence type="ECO:0000256" key="3">
    <source>
        <dbReference type="ARBA" id="ARBA00022703"/>
    </source>
</evidence>
<keyword evidence="4" id="KW-0378">Hydrolase</keyword>
<keyword evidence="8" id="KW-1185">Reference proteome</keyword>
<evidence type="ECO:0000256" key="5">
    <source>
        <dbReference type="SAM" id="MobiDB-lite"/>
    </source>
</evidence>
<feature type="region of interest" description="Disordered" evidence="5">
    <location>
        <begin position="1"/>
        <end position="22"/>
    </location>
</feature>
<evidence type="ECO:0000256" key="2">
    <source>
        <dbReference type="ARBA" id="ARBA00022670"/>
    </source>
</evidence>
<dbReference type="Gene3D" id="3.30.70.1470">
    <property type="entry name" value="Caspase-like"/>
    <property type="match status" value="1"/>
</dbReference>
<dbReference type="PROSITE" id="PS50207">
    <property type="entry name" value="CASPASE_P10"/>
    <property type="match status" value="1"/>
</dbReference>
<sequence>MAASSGSSNGHSAARRPTFGLNAPRPRTARWCATGQCANLSHRHEIRLALRRRLLELQRSELFRYLLQMMTSWALICHVWYLPLMTKELQSEKKRANAKARKAQKEDASESEDTDYEDDLNSNVACVRDGKFEDLIVRVRSALTREKRPKIDSLRLWRCELEKRTAPDNRGAKPQATSRAHPNTCPTETVGTVLEQAVRPPTMKTNFLIAHATFVHFVSWRHHKYGTYFVQSLVEVLSKRACQEDILNMMTRVNDLVGKLCAGPPDHQMQTPVVEYTLRKQFFFNPVE</sequence>
<name>A0ABD2LAD1_9BILA</name>
<keyword evidence="3" id="KW-0053">Apoptosis</keyword>
<dbReference type="InterPro" id="IPR011600">
    <property type="entry name" value="Pept_C14_caspase"/>
</dbReference>
<feature type="domain" description="Caspase family p10" evidence="6">
    <location>
        <begin position="197"/>
        <end position="286"/>
    </location>
</feature>
<dbReference type="Proteomes" id="UP001620626">
    <property type="component" value="Unassembled WGS sequence"/>
</dbReference>
<comment type="similarity">
    <text evidence="1">Belongs to the peptidase C14A family.</text>
</comment>
<dbReference type="PANTHER" id="PTHR47901">
    <property type="entry name" value="CASPASE RECRUITMENT DOMAIN-CONTAINING PROTEIN 18"/>
    <property type="match status" value="1"/>
</dbReference>
<feature type="compositionally biased region" description="Polar residues" evidence="5">
    <location>
        <begin position="175"/>
        <end position="187"/>
    </location>
</feature>
<dbReference type="InterPro" id="IPR015917">
    <property type="entry name" value="Pept_C14A"/>
</dbReference>
<proteinExistence type="inferred from homology"/>
<evidence type="ECO:0000259" key="6">
    <source>
        <dbReference type="PROSITE" id="PS50207"/>
    </source>
</evidence>
<keyword evidence="2" id="KW-0645">Protease</keyword>
<dbReference type="EMBL" id="JBICBT010000491">
    <property type="protein sequence ID" value="KAL3111867.1"/>
    <property type="molecule type" value="Genomic_DNA"/>
</dbReference>
<dbReference type="AlphaFoldDB" id="A0ABD2LAD1"/>
<evidence type="ECO:0000256" key="1">
    <source>
        <dbReference type="ARBA" id="ARBA00010134"/>
    </source>
</evidence>
<gene>
    <name evidence="7" type="ORF">niasHT_015065</name>
</gene>
<evidence type="ECO:0000256" key="4">
    <source>
        <dbReference type="ARBA" id="ARBA00022801"/>
    </source>
</evidence>
<feature type="region of interest" description="Disordered" evidence="5">
    <location>
        <begin position="97"/>
        <end position="117"/>
    </location>
</feature>
<reference evidence="7 8" key="1">
    <citation type="submission" date="2024-10" db="EMBL/GenBank/DDBJ databases">
        <authorList>
            <person name="Kim D."/>
        </authorList>
    </citation>
    <scope>NUCLEOTIDE SEQUENCE [LARGE SCALE GENOMIC DNA]</scope>
    <source>
        <strain evidence="7">BH-2024</strain>
    </source>
</reference>
<dbReference type="InterPro" id="IPR029030">
    <property type="entry name" value="Caspase-like_dom_sf"/>
</dbReference>
<dbReference type="GO" id="GO:0008233">
    <property type="term" value="F:peptidase activity"/>
    <property type="evidence" value="ECO:0007669"/>
    <property type="project" value="UniProtKB-KW"/>
</dbReference>
<feature type="compositionally biased region" description="Low complexity" evidence="5">
    <location>
        <begin position="1"/>
        <end position="12"/>
    </location>
</feature>
<dbReference type="InterPro" id="IPR002138">
    <property type="entry name" value="Pept_C14_p10"/>
</dbReference>
<organism evidence="7 8">
    <name type="scientific">Heterodera trifolii</name>
    <dbReference type="NCBI Taxonomy" id="157864"/>
    <lineage>
        <taxon>Eukaryota</taxon>
        <taxon>Metazoa</taxon>
        <taxon>Ecdysozoa</taxon>
        <taxon>Nematoda</taxon>
        <taxon>Chromadorea</taxon>
        <taxon>Rhabditida</taxon>
        <taxon>Tylenchina</taxon>
        <taxon>Tylenchomorpha</taxon>
        <taxon>Tylenchoidea</taxon>
        <taxon>Heteroderidae</taxon>
        <taxon>Heteroderinae</taxon>
        <taxon>Heterodera</taxon>
    </lineage>
</organism>
<accession>A0ABD2LAD1</accession>
<dbReference type="SUPFAM" id="SSF52129">
    <property type="entry name" value="Caspase-like"/>
    <property type="match status" value="1"/>
</dbReference>
<evidence type="ECO:0000313" key="7">
    <source>
        <dbReference type="EMBL" id="KAL3111867.1"/>
    </source>
</evidence>
<feature type="region of interest" description="Disordered" evidence="5">
    <location>
        <begin position="167"/>
        <end position="187"/>
    </location>
</feature>
<protein>
    <recommendedName>
        <fullName evidence="6">Caspase family p10 domain-containing protein</fullName>
    </recommendedName>
</protein>
<evidence type="ECO:0000313" key="8">
    <source>
        <dbReference type="Proteomes" id="UP001620626"/>
    </source>
</evidence>
<comment type="caution">
    <text evidence="7">The sequence shown here is derived from an EMBL/GenBank/DDBJ whole genome shotgun (WGS) entry which is preliminary data.</text>
</comment>
<dbReference type="PANTHER" id="PTHR47901:SF8">
    <property type="entry name" value="CASPASE-3"/>
    <property type="match status" value="1"/>
</dbReference>
<dbReference type="GO" id="GO:0006915">
    <property type="term" value="P:apoptotic process"/>
    <property type="evidence" value="ECO:0007669"/>
    <property type="project" value="UniProtKB-KW"/>
</dbReference>